<comment type="caution">
    <text evidence="1">The sequence shown here is derived from an EMBL/GenBank/DDBJ whole genome shotgun (WGS) entry which is preliminary data.</text>
</comment>
<reference evidence="2" key="1">
    <citation type="journal article" date="2019" name="Int. J. Syst. Evol. Microbiol.">
        <title>The Global Catalogue of Microorganisms (GCM) 10K type strain sequencing project: providing services to taxonomists for standard genome sequencing and annotation.</title>
        <authorList>
            <consortium name="The Broad Institute Genomics Platform"/>
            <consortium name="The Broad Institute Genome Sequencing Center for Infectious Disease"/>
            <person name="Wu L."/>
            <person name="Ma J."/>
        </authorList>
    </citation>
    <scope>NUCLEOTIDE SEQUENCE [LARGE SCALE GENOMIC DNA]</scope>
    <source>
        <strain evidence="2">JCM 16703</strain>
    </source>
</reference>
<dbReference type="RefSeq" id="WP_344734552.1">
    <property type="nucleotide sequence ID" value="NZ_BAAAZH010000026.1"/>
</dbReference>
<accession>A0ABP7XSM0</accession>
<keyword evidence="2" id="KW-1185">Reference proteome</keyword>
<name>A0ABP7XSM0_9ACTN</name>
<proteinExistence type="predicted"/>
<dbReference type="InterPro" id="IPR023869">
    <property type="entry name" value="tRNA_Adeno_NH3ase_assoc_put"/>
</dbReference>
<protein>
    <submittedName>
        <fullName evidence="1">tRNA adenosine deaminase-associated protein</fullName>
    </submittedName>
</protein>
<dbReference type="EMBL" id="BAAAZH010000026">
    <property type="protein sequence ID" value="GAA4124891.1"/>
    <property type="molecule type" value="Genomic_DNA"/>
</dbReference>
<sequence length="167" mass="18150">MAEQLDAIDFAFVAYREGLDWVLDDLADEFLTDVETIAHALRRLPGDRGAIALIGVDEDFFLIVRVEQERTWVLLSDVTAADEWELADSAIEFLGLPDLDDIGDLADPDKPAPAGDLALLADLGAPAVEVAELVDDPDLYPDEALSDIARMLGFGELFDEALDFASA</sequence>
<organism evidence="1 2">
    <name type="scientific">Nocardioides fonticola</name>
    <dbReference type="NCBI Taxonomy" id="450363"/>
    <lineage>
        <taxon>Bacteria</taxon>
        <taxon>Bacillati</taxon>
        <taxon>Actinomycetota</taxon>
        <taxon>Actinomycetes</taxon>
        <taxon>Propionibacteriales</taxon>
        <taxon>Nocardioidaceae</taxon>
        <taxon>Nocardioides</taxon>
    </lineage>
</organism>
<dbReference type="NCBIfam" id="TIGR03941">
    <property type="entry name" value="tRNA_deam_assoc"/>
    <property type="match status" value="1"/>
</dbReference>
<evidence type="ECO:0000313" key="1">
    <source>
        <dbReference type="EMBL" id="GAA4124891.1"/>
    </source>
</evidence>
<dbReference type="Proteomes" id="UP001501495">
    <property type="component" value="Unassembled WGS sequence"/>
</dbReference>
<evidence type="ECO:0000313" key="2">
    <source>
        <dbReference type="Proteomes" id="UP001501495"/>
    </source>
</evidence>
<gene>
    <name evidence="1" type="ORF">GCM10022215_32880</name>
</gene>